<feature type="region of interest" description="Disordered" evidence="2">
    <location>
        <begin position="1"/>
        <end position="24"/>
    </location>
</feature>
<evidence type="ECO:0000256" key="2">
    <source>
        <dbReference type="SAM" id="MobiDB-lite"/>
    </source>
</evidence>
<gene>
    <name evidence="3" type="ORF">TVY486_0402730</name>
</gene>
<dbReference type="VEuPathDB" id="TriTrypDB:TvY486_0402730"/>
<evidence type="ECO:0000256" key="1">
    <source>
        <dbReference type="SAM" id="Coils"/>
    </source>
</evidence>
<dbReference type="AlphaFoldDB" id="G0TUH3"/>
<keyword evidence="1" id="KW-0175">Coiled coil</keyword>
<sequence length="271" mass="31543">MSRPFALSPHPVNMPHHPTKSFNPAEAGAMATTFEQKSTKASQGCPRSHFEQSYRDSLAQLALLQQKLRQHTLATIDLERSALEYYYSNVICFDGYDGEQMAQQNSSSHHYYFRSSISQARRLRYEKRTREECQQRQERARIERLEEETHASVICGVLATEQEAVQAAEEENNALRKQLVQGETERLRCERELNELRKRQQDAENKRAKILANIRRIEEGKKKQMEDVDGTRLLLSIKREELEVAQAELRRREMIVEDLRNAIALLTRGKK</sequence>
<proteinExistence type="predicted"/>
<name>G0TUH3_TRYVY</name>
<reference evidence="3" key="1">
    <citation type="journal article" date="2012" name="Proc. Natl. Acad. Sci. U.S.A.">
        <title>Antigenic diversity is generated by distinct evolutionary mechanisms in African trypanosome species.</title>
        <authorList>
            <person name="Jackson A.P."/>
            <person name="Berry A."/>
            <person name="Aslett M."/>
            <person name="Allison H.C."/>
            <person name="Burton P."/>
            <person name="Vavrova-Anderson J."/>
            <person name="Brown R."/>
            <person name="Browne H."/>
            <person name="Corton N."/>
            <person name="Hauser H."/>
            <person name="Gamble J."/>
            <person name="Gilderthorp R."/>
            <person name="Marcello L."/>
            <person name="McQuillan J."/>
            <person name="Otto T.D."/>
            <person name="Quail M.A."/>
            <person name="Sanders M.J."/>
            <person name="van Tonder A."/>
            <person name="Ginger M.L."/>
            <person name="Field M.C."/>
            <person name="Barry J.D."/>
            <person name="Hertz-Fowler C."/>
            <person name="Berriman M."/>
        </authorList>
    </citation>
    <scope>NUCLEOTIDE SEQUENCE</scope>
    <source>
        <strain evidence="3">Y486</strain>
    </source>
</reference>
<organism evidence="3">
    <name type="scientific">Trypanosoma vivax (strain Y486)</name>
    <dbReference type="NCBI Taxonomy" id="1055687"/>
    <lineage>
        <taxon>Eukaryota</taxon>
        <taxon>Discoba</taxon>
        <taxon>Euglenozoa</taxon>
        <taxon>Kinetoplastea</taxon>
        <taxon>Metakinetoplastina</taxon>
        <taxon>Trypanosomatida</taxon>
        <taxon>Trypanosomatidae</taxon>
        <taxon>Trypanosoma</taxon>
        <taxon>Duttonella</taxon>
    </lineage>
</organism>
<accession>G0TUH3</accession>
<dbReference type="EMBL" id="HE573020">
    <property type="protein sequence ID" value="CCC47607.1"/>
    <property type="molecule type" value="Genomic_DNA"/>
</dbReference>
<evidence type="ECO:0000313" key="3">
    <source>
        <dbReference type="EMBL" id="CCC47607.1"/>
    </source>
</evidence>
<feature type="coiled-coil region" evidence="1">
    <location>
        <begin position="128"/>
        <end position="213"/>
    </location>
</feature>
<protein>
    <submittedName>
        <fullName evidence="3">Uncharacterized protein</fullName>
    </submittedName>
</protein>